<evidence type="ECO:0000259" key="12">
    <source>
        <dbReference type="PROSITE" id="PS50109"/>
    </source>
</evidence>
<dbReference type="RefSeq" id="WP_139572586.1">
    <property type="nucleotide sequence ID" value="NZ_VDMA02000001.1"/>
</dbReference>
<dbReference type="Pfam" id="PF02518">
    <property type="entry name" value="HATPase_c"/>
    <property type="match status" value="1"/>
</dbReference>
<gene>
    <name evidence="14" type="ORF">FH610_002795</name>
</gene>
<dbReference type="InterPro" id="IPR005467">
    <property type="entry name" value="His_kinase_dom"/>
</dbReference>
<keyword evidence="7" id="KW-0418">Kinase</keyword>
<evidence type="ECO:0000256" key="7">
    <source>
        <dbReference type="ARBA" id="ARBA00022777"/>
    </source>
</evidence>
<keyword evidence="4" id="KW-0597">Phosphoprotein</keyword>
<name>A0A5N6C5G6_9ACTN</name>
<dbReference type="SUPFAM" id="SSF158472">
    <property type="entry name" value="HAMP domain-like"/>
    <property type="match status" value="1"/>
</dbReference>
<dbReference type="Gene3D" id="3.30.565.10">
    <property type="entry name" value="Histidine kinase-like ATPase, C-terminal domain"/>
    <property type="match status" value="1"/>
</dbReference>
<dbReference type="InterPro" id="IPR003594">
    <property type="entry name" value="HATPase_dom"/>
</dbReference>
<dbReference type="InterPro" id="IPR050428">
    <property type="entry name" value="TCS_sensor_his_kinase"/>
</dbReference>
<dbReference type="PANTHER" id="PTHR45436">
    <property type="entry name" value="SENSOR HISTIDINE KINASE YKOH"/>
    <property type="match status" value="1"/>
</dbReference>
<comment type="catalytic activity">
    <reaction evidence="1">
        <text>ATP + protein L-histidine = ADP + protein N-phospho-L-histidine.</text>
        <dbReference type="EC" id="2.7.13.3"/>
    </reaction>
</comment>
<evidence type="ECO:0000256" key="1">
    <source>
        <dbReference type="ARBA" id="ARBA00000085"/>
    </source>
</evidence>
<dbReference type="Gene3D" id="6.10.340.10">
    <property type="match status" value="1"/>
</dbReference>
<reference evidence="14 15" key="1">
    <citation type="submission" date="2019-10" db="EMBL/GenBank/DDBJ databases">
        <title>Nonomuraea sp. nov., isolated from Phyllanthus amarus.</title>
        <authorList>
            <person name="Klykleung N."/>
            <person name="Tanasupawat S."/>
        </authorList>
    </citation>
    <scope>NUCLEOTIDE SEQUENCE [LARGE SCALE GENOMIC DNA]</scope>
    <source>
        <strain evidence="14 15">CR1-09</strain>
    </source>
</reference>
<evidence type="ECO:0000256" key="6">
    <source>
        <dbReference type="ARBA" id="ARBA00022692"/>
    </source>
</evidence>
<organism evidence="14 15">
    <name type="scientific">Microbispora catharanthi</name>
    <dbReference type="NCBI Taxonomy" id="1712871"/>
    <lineage>
        <taxon>Bacteria</taxon>
        <taxon>Bacillati</taxon>
        <taxon>Actinomycetota</taxon>
        <taxon>Actinomycetes</taxon>
        <taxon>Streptosporangiales</taxon>
        <taxon>Streptosporangiaceae</taxon>
        <taxon>Microbispora</taxon>
    </lineage>
</organism>
<dbReference type="Pfam" id="PF00672">
    <property type="entry name" value="HAMP"/>
    <property type="match status" value="1"/>
</dbReference>
<dbReference type="SMART" id="SM00304">
    <property type="entry name" value="HAMP"/>
    <property type="match status" value="1"/>
</dbReference>
<sequence length="408" mass="43988">MRPRGKHPSIRLRLTLVYTVVLVTTCAALLALNYALLYQSLYTDMSGQIRAKMEAAAGAEPRREPPLSPDIQKQQYIRMEQAVIPQLRANTLLSTARTSAIGLAITGMLGLGICWVVAGRMLRPLRTLTAAARRISQDRLHERVALTRPRDELKELADTFDEMVARLETSFNSQRRFVADASHELRTPLAIVRTGAEVLLAKRESDIAQWEAMGRRVLTATGRAERLVDGLLALARSDSGVIAHEAHDLAVATARALSEADEEATTGGLSMTTDLRSAPVVGDPVLLDRLVRNLVDNAIRHNRQGGWVDVTTGGGDGYARVSVRNSGEAIPPTEVDRLFEPFQRLSSGRAAGSRSTGLGLAIVRSIVRAHDGAVTAAPNAEGGLTVTVTLPTGVVLPPDTLAGPRLLM</sequence>
<dbReference type="InterPro" id="IPR003661">
    <property type="entry name" value="HisK_dim/P_dom"/>
</dbReference>
<evidence type="ECO:0000256" key="11">
    <source>
        <dbReference type="SAM" id="Phobius"/>
    </source>
</evidence>
<dbReference type="SUPFAM" id="SSF47384">
    <property type="entry name" value="Homodimeric domain of signal transducing histidine kinase"/>
    <property type="match status" value="1"/>
</dbReference>
<dbReference type="SMART" id="SM00387">
    <property type="entry name" value="HATPase_c"/>
    <property type="match status" value="1"/>
</dbReference>
<dbReference type="SMART" id="SM00388">
    <property type="entry name" value="HisKA"/>
    <property type="match status" value="1"/>
</dbReference>
<dbReference type="EC" id="2.7.13.3" evidence="3"/>
<protein>
    <recommendedName>
        <fullName evidence="3">histidine kinase</fullName>
        <ecNumber evidence="3">2.7.13.3</ecNumber>
    </recommendedName>
</protein>
<keyword evidence="6 11" id="KW-0812">Transmembrane</keyword>
<keyword evidence="9" id="KW-0902">Two-component regulatory system</keyword>
<dbReference type="AlphaFoldDB" id="A0A5N6C5G6"/>
<dbReference type="CDD" id="cd00075">
    <property type="entry name" value="HATPase"/>
    <property type="match status" value="1"/>
</dbReference>
<dbReference type="PANTHER" id="PTHR45436:SF8">
    <property type="entry name" value="HISTIDINE KINASE"/>
    <property type="match status" value="1"/>
</dbReference>
<comment type="caution">
    <text evidence="14">The sequence shown here is derived from an EMBL/GenBank/DDBJ whole genome shotgun (WGS) entry which is preliminary data.</text>
</comment>
<comment type="subcellular location">
    <subcellularLocation>
        <location evidence="2">Cell membrane</location>
    </subcellularLocation>
</comment>
<keyword evidence="5" id="KW-0808">Transferase</keyword>
<dbReference type="GO" id="GO:0005886">
    <property type="term" value="C:plasma membrane"/>
    <property type="evidence" value="ECO:0007669"/>
    <property type="project" value="UniProtKB-SubCell"/>
</dbReference>
<evidence type="ECO:0000313" key="15">
    <source>
        <dbReference type="Proteomes" id="UP000313066"/>
    </source>
</evidence>
<evidence type="ECO:0000256" key="4">
    <source>
        <dbReference type="ARBA" id="ARBA00022553"/>
    </source>
</evidence>
<keyword evidence="10 11" id="KW-0472">Membrane</keyword>
<evidence type="ECO:0000256" key="8">
    <source>
        <dbReference type="ARBA" id="ARBA00022989"/>
    </source>
</evidence>
<feature type="transmembrane region" description="Helical" evidence="11">
    <location>
        <begin position="100"/>
        <end position="118"/>
    </location>
</feature>
<evidence type="ECO:0000256" key="2">
    <source>
        <dbReference type="ARBA" id="ARBA00004236"/>
    </source>
</evidence>
<dbReference type="InterPro" id="IPR004358">
    <property type="entry name" value="Sig_transdc_His_kin-like_C"/>
</dbReference>
<dbReference type="Pfam" id="PF00512">
    <property type="entry name" value="HisKA"/>
    <property type="match status" value="1"/>
</dbReference>
<proteinExistence type="predicted"/>
<dbReference type="PROSITE" id="PS50885">
    <property type="entry name" value="HAMP"/>
    <property type="match status" value="1"/>
</dbReference>
<dbReference type="CDD" id="cd06225">
    <property type="entry name" value="HAMP"/>
    <property type="match status" value="1"/>
</dbReference>
<dbReference type="PROSITE" id="PS50109">
    <property type="entry name" value="HIS_KIN"/>
    <property type="match status" value="1"/>
</dbReference>
<dbReference type="Gene3D" id="1.10.287.130">
    <property type="match status" value="1"/>
</dbReference>
<evidence type="ECO:0000256" key="5">
    <source>
        <dbReference type="ARBA" id="ARBA00022679"/>
    </source>
</evidence>
<dbReference type="PRINTS" id="PR00344">
    <property type="entry name" value="BCTRLSENSOR"/>
</dbReference>
<dbReference type="EMBL" id="VDMA02000001">
    <property type="protein sequence ID" value="KAB8188065.1"/>
    <property type="molecule type" value="Genomic_DNA"/>
</dbReference>
<dbReference type="InterPro" id="IPR003660">
    <property type="entry name" value="HAMP_dom"/>
</dbReference>
<feature type="domain" description="Histidine kinase" evidence="12">
    <location>
        <begin position="180"/>
        <end position="394"/>
    </location>
</feature>
<dbReference type="Proteomes" id="UP000313066">
    <property type="component" value="Unassembled WGS sequence"/>
</dbReference>
<evidence type="ECO:0000256" key="3">
    <source>
        <dbReference type="ARBA" id="ARBA00012438"/>
    </source>
</evidence>
<dbReference type="SUPFAM" id="SSF55874">
    <property type="entry name" value="ATPase domain of HSP90 chaperone/DNA topoisomerase II/histidine kinase"/>
    <property type="match status" value="1"/>
</dbReference>
<evidence type="ECO:0000256" key="10">
    <source>
        <dbReference type="ARBA" id="ARBA00023136"/>
    </source>
</evidence>
<feature type="domain" description="HAMP" evidence="13">
    <location>
        <begin position="119"/>
        <end position="172"/>
    </location>
</feature>
<evidence type="ECO:0000259" key="13">
    <source>
        <dbReference type="PROSITE" id="PS50885"/>
    </source>
</evidence>
<feature type="transmembrane region" description="Helical" evidence="11">
    <location>
        <begin position="12"/>
        <end position="36"/>
    </location>
</feature>
<dbReference type="GO" id="GO:0000155">
    <property type="term" value="F:phosphorelay sensor kinase activity"/>
    <property type="evidence" value="ECO:0007669"/>
    <property type="project" value="InterPro"/>
</dbReference>
<keyword evidence="8 11" id="KW-1133">Transmembrane helix</keyword>
<dbReference type="InterPro" id="IPR036890">
    <property type="entry name" value="HATPase_C_sf"/>
</dbReference>
<keyword evidence="15" id="KW-1185">Reference proteome</keyword>
<dbReference type="InterPro" id="IPR036097">
    <property type="entry name" value="HisK_dim/P_sf"/>
</dbReference>
<accession>A0A5N6C5G6</accession>
<evidence type="ECO:0000313" key="14">
    <source>
        <dbReference type="EMBL" id="KAB8188065.1"/>
    </source>
</evidence>
<dbReference type="CDD" id="cd00082">
    <property type="entry name" value="HisKA"/>
    <property type="match status" value="1"/>
</dbReference>
<evidence type="ECO:0000256" key="9">
    <source>
        <dbReference type="ARBA" id="ARBA00023012"/>
    </source>
</evidence>